<evidence type="ECO:0000256" key="4">
    <source>
        <dbReference type="ARBA" id="ARBA00022490"/>
    </source>
</evidence>
<feature type="domain" description="Methionyl/Valyl/Leucyl/Isoleucyl-tRNA synthetase anticodon-binding" evidence="15">
    <location>
        <begin position="705"/>
        <end position="850"/>
    </location>
</feature>
<evidence type="ECO:0000256" key="9">
    <source>
        <dbReference type="ARBA" id="ARBA00023146"/>
    </source>
</evidence>
<dbReference type="PANTHER" id="PTHR11946">
    <property type="entry name" value="VALYL-TRNA SYNTHETASES"/>
    <property type="match status" value="1"/>
</dbReference>
<dbReference type="GO" id="GO:0004832">
    <property type="term" value="F:valine-tRNA ligase activity"/>
    <property type="evidence" value="ECO:0007669"/>
    <property type="project" value="UniProtKB-EC"/>
</dbReference>
<dbReference type="SUPFAM" id="SSF47323">
    <property type="entry name" value="Anticodon-binding domain of a subclass of class I aminoacyl-tRNA synthetases"/>
    <property type="match status" value="1"/>
</dbReference>
<dbReference type="Proteomes" id="UP001353858">
    <property type="component" value="Unassembled WGS sequence"/>
</dbReference>
<evidence type="ECO:0000256" key="3">
    <source>
        <dbReference type="ARBA" id="ARBA00013169"/>
    </source>
</evidence>
<evidence type="ECO:0000259" key="14">
    <source>
        <dbReference type="Pfam" id="PF00133"/>
    </source>
</evidence>
<keyword evidence="7 12" id="KW-0067">ATP-binding</keyword>
<protein>
    <recommendedName>
        <fullName evidence="3">valine--tRNA ligase</fullName>
        <ecNumber evidence="3">6.1.1.9</ecNumber>
    </recommendedName>
    <alternativeName>
        <fullName evidence="10">Valyl-tRNA synthetase</fullName>
    </alternativeName>
</protein>
<evidence type="ECO:0000313" key="17">
    <source>
        <dbReference type="Proteomes" id="UP001353858"/>
    </source>
</evidence>
<dbReference type="CDD" id="cd07962">
    <property type="entry name" value="Anticodon_Ia_Val"/>
    <property type="match status" value="1"/>
</dbReference>
<dbReference type="InterPro" id="IPR009080">
    <property type="entry name" value="tRNAsynth_Ia_anticodon-bd"/>
</dbReference>
<dbReference type="GO" id="GO:0005524">
    <property type="term" value="F:ATP binding"/>
    <property type="evidence" value="ECO:0007669"/>
    <property type="project" value="UniProtKB-KW"/>
</dbReference>
<feature type="coiled-coil region" evidence="13">
    <location>
        <begin position="908"/>
        <end position="935"/>
    </location>
</feature>
<dbReference type="Pfam" id="PF00133">
    <property type="entry name" value="tRNA-synt_1"/>
    <property type="match status" value="1"/>
</dbReference>
<dbReference type="InterPro" id="IPR014729">
    <property type="entry name" value="Rossmann-like_a/b/a_fold"/>
</dbReference>
<evidence type="ECO:0000256" key="12">
    <source>
        <dbReference type="RuleBase" id="RU363035"/>
    </source>
</evidence>
<keyword evidence="17" id="KW-1185">Reference proteome</keyword>
<dbReference type="NCBIfam" id="TIGR00422">
    <property type="entry name" value="valS"/>
    <property type="match status" value="1"/>
</dbReference>
<evidence type="ECO:0000259" key="15">
    <source>
        <dbReference type="Pfam" id="PF08264"/>
    </source>
</evidence>
<dbReference type="Gene3D" id="3.90.740.10">
    <property type="entry name" value="Valyl/Leucyl/Isoleucyl-tRNA synthetase, editing domain"/>
    <property type="match status" value="1"/>
</dbReference>
<dbReference type="InterPro" id="IPR013155">
    <property type="entry name" value="M/V/L/I-tRNA-synth_anticd-bd"/>
</dbReference>
<comment type="subcellular location">
    <subcellularLocation>
        <location evidence="1">Cytoplasm</location>
    </subcellularLocation>
</comment>
<keyword evidence="9 12" id="KW-0030">Aminoacyl-tRNA synthetase</keyword>
<organism evidence="16 17">
    <name type="scientific">Aquatica leii</name>
    <dbReference type="NCBI Taxonomy" id="1421715"/>
    <lineage>
        <taxon>Eukaryota</taxon>
        <taxon>Metazoa</taxon>
        <taxon>Ecdysozoa</taxon>
        <taxon>Arthropoda</taxon>
        <taxon>Hexapoda</taxon>
        <taxon>Insecta</taxon>
        <taxon>Pterygota</taxon>
        <taxon>Neoptera</taxon>
        <taxon>Endopterygota</taxon>
        <taxon>Coleoptera</taxon>
        <taxon>Polyphaga</taxon>
        <taxon>Elateriformia</taxon>
        <taxon>Elateroidea</taxon>
        <taxon>Lampyridae</taxon>
        <taxon>Luciolinae</taxon>
        <taxon>Aquatica</taxon>
    </lineage>
</organism>
<evidence type="ECO:0000313" key="16">
    <source>
        <dbReference type="EMBL" id="KAK4873089.1"/>
    </source>
</evidence>
<dbReference type="InterPro" id="IPR002300">
    <property type="entry name" value="aa-tRNA-synth_Ia"/>
</dbReference>
<dbReference type="InterPro" id="IPR033705">
    <property type="entry name" value="Anticodon_Ia_Val"/>
</dbReference>
<keyword evidence="6 12" id="KW-0547">Nucleotide-binding</keyword>
<dbReference type="GO" id="GO:0005829">
    <property type="term" value="C:cytosol"/>
    <property type="evidence" value="ECO:0007669"/>
    <property type="project" value="TreeGrafter"/>
</dbReference>
<dbReference type="GO" id="GO:0002161">
    <property type="term" value="F:aminoacyl-tRNA deacylase activity"/>
    <property type="evidence" value="ECO:0007669"/>
    <property type="project" value="InterPro"/>
</dbReference>
<evidence type="ECO:0000256" key="10">
    <source>
        <dbReference type="ARBA" id="ARBA00029936"/>
    </source>
</evidence>
<dbReference type="Gene3D" id="1.10.730.10">
    <property type="entry name" value="Isoleucyl-tRNA Synthetase, Domain 1"/>
    <property type="match status" value="1"/>
</dbReference>
<dbReference type="CDD" id="cd00817">
    <property type="entry name" value="ValRS_core"/>
    <property type="match status" value="1"/>
</dbReference>
<keyword evidence="8 12" id="KW-0648">Protein biosynthesis</keyword>
<evidence type="ECO:0000256" key="5">
    <source>
        <dbReference type="ARBA" id="ARBA00022598"/>
    </source>
</evidence>
<dbReference type="FunFam" id="3.40.50.620:FF:000020">
    <property type="entry name" value="Valine--tRNA ligase, mitochondrial"/>
    <property type="match status" value="1"/>
</dbReference>
<evidence type="ECO:0000256" key="6">
    <source>
        <dbReference type="ARBA" id="ARBA00022741"/>
    </source>
</evidence>
<evidence type="ECO:0000256" key="11">
    <source>
        <dbReference type="ARBA" id="ARBA00047552"/>
    </source>
</evidence>
<evidence type="ECO:0000256" key="2">
    <source>
        <dbReference type="ARBA" id="ARBA00005594"/>
    </source>
</evidence>
<dbReference type="EMBL" id="JARPUR010000007">
    <property type="protein sequence ID" value="KAK4873089.1"/>
    <property type="molecule type" value="Genomic_DNA"/>
</dbReference>
<reference evidence="17" key="1">
    <citation type="submission" date="2023-01" db="EMBL/GenBank/DDBJ databases">
        <title>Key to firefly adult light organ development and bioluminescence: homeobox transcription factors regulate luciferase expression and transportation to peroxisome.</title>
        <authorList>
            <person name="Fu X."/>
        </authorList>
    </citation>
    <scope>NUCLEOTIDE SEQUENCE [LARGE SCALE GENOMIC DNA]</scope>
</reference>
<comment type="caution">
    <text evidence="16">The sequence shown here is derived from an EMBL/GenBank/DDBJ whole genome shotgun (WGS) entry which is preliminary data.</text>
</comment>
<keyword evidence="4" id="KW-0963">Cytoplasm</keyword>
<accession>A0AAN7SC80</accession>
<comment type="similarity">
    <text evidence="2 12">Belongs to the class-I aminoacyl-tRNA synthetase family.</text>
</comment>
<dbReference type="GO" id="GO:0006438">
    <property type="term" value="P:valyl-tRNA aminoacylation"/>
    <property type="evidence" value="ECO:0007669"/>
    <property type="project" value="InterPro"/>
</dbReference>
<dbReference type="EC" id="6.1.1.9" evidence="3"/>
<sequence length="976" mass="111419">MYKLFNIRNNNNKKVNKICWCFHKHHRRFKSTEELAAAYVPKCVEENGNCKGYFEPPVSSSKTFSLILPPPNITGTLHLGHALTVTVEDVLARWNRMQGIDVVWVPGMDHAGIATQVVVEKCLWQAKKKTRHDLGRDQFEKEVWKWKDEKAKIISEQLHGLGASLSWSLEMFSMDSKQKLAVKEAFIRLYDSGLVYRSEHLVNWSCFLRSAISDVEVEHLKVSGPTLLVIPGYAERVEFGVLTKFAYKLVDEDAEIVVATTRPETILGDVAVAVNPRDNRYSFLIGKNVWHPFTQRKIPIIPDDSVDPEFGTGAVKVTPAHDLTDFQIGKRHGLNNLQIIDEKGNLTDAAGKFSGVSRFHARNIILNELNGLNLLRGREPHEMLVPICSRSKDVIEYLIKPQWFIRTREMAVKAINAVKEGELKIDPPHFEKTWNNWLENIQDWCVSRQLWWGHRIPMYLCGVKNGREKDCWIAADGIEQARFKASTKLSANPDDIVAVQDEDVLDTWFSSALFPFSVFGWPQQTKSSHYPLSMMETGHDILFFWVSRMVMLGTELTGKLPFPKILLHGIICDAYGRKMSKSLGNVITPENVIFGSTLKDLENALQASQAAGVLSKEELVRAVEGQRKMFPAGIPACGVDALRFTLCSYNVKNHFINFDVGECNTNRLFCNKIWQASKFAIKWLRQIMHVQALTNVTEEKLSITDKWILSRLSNMVLNVNEALEKNEFHFATNALKKFLYYDFCDVYLETTKRGLKSVESEVAAGHCFTLLVCLDVGLRTLAPFMPYLSQHLHQHLTFHLKLPLERGFPQNLKWANDEIENDVQNVLDTVVAIRRLQKLFNVSKKDKPQVRLVSQLPVYKELLEAVEDLTGCDKVTISLTEEMNAEEAVCDTVGSHTVVYLSLPHEFRKTLDIDLNKLERKRNKVVSELNKIQKMIAAESYHINAPLKVQQTHAKKIQTLEDELFRIKYLANLHRV</sequence>
<dbReference type="InterPro" id="IPR009008">
    <property type="entry name" value="Val/Leu/Ile-tRNA-synth_edit"/>
</dbReference>
<comment type="catalytic activity">
    <reaction evidence="11">
        <text>tRNA(Val) + L-valine + ATP = L-valyl-tRNA(Val) + AMP + diphosphate</text>
        <dbReference type="Rhea" id="RHEA:10704"/>
        <dbReference type="Rhea" id="RHEA-COMP:9672"/>
        <dbReference type="Rhea" id="RHEA-COMP:9708"/>
        <dbReference type="ChEBI" id="CHEBI:30616"/>
        <dbReference type="ChEBI" id="CHEBI:33019"/>
        <dbReference type="ChEBI" id="CHEBI:57762"/>
        <dbReference type="ChEBI" id="CHEBI:78442"/>
        <dbReference type="ChEBI" id="CHEBI:78537"/>
        <dbReference type="ChEBI" id="CHEBI:456215"/>
        <dbReference type="EC" id="6.1.1.9"/>
    </reaction>
</comment>
<proteinExistence type="inferred from homology"/>
<dbReference type="AlphaFoldDB" id="A0AAN7SC80"/>
<name>A0AAN7SC80_9COLE</name>
<dbReference type="PANTHER" id="PTHR11946:SF109">
    <property type="entry name" value="VALINE--TRNA LIGASE"/>
    <property type="match status" value="1"/>
</dbReference>
<keyword evidence="5 12" id="KW-0436">Ligase</keyword>
<gene>
    <name evidence="16" type="ORF">RN001_015118</name>
</gene>
<evidence type="ECO:0000256" key="13">
    <source>
        <dbReference type="SAM" id="Coils"/>
    </source>
</evidence>
<dbReference type="PRINTS" id="PR00986">
    <property type="entry name" value="TRNASYNTHVAL"/>
</dbReference>
<dbReference type="InterPro" id="IPR001412">
    <property type="entry name" value="aa-tRNA-synth_I_CS"/>
</dbReference>
<dbReference type="FunFam" id="3.90.740.10:FF:000005">
    <property type="entry name" value="Valine--tRNA ligase, mitochondrial"/>
    <property type="match status" value="1"/>
</dbReference>
<dbReference type="Gene3D" id="3.40.50.620">
    <property type="entry name" value="HUPs"/>
    <property type="match status" value="2"/>
</dbReference>
<feature type="domain" description="Aminoacyl-tRNA synthetase class Ia" evidence="14">
    <location>
        <begin position="59"/>
        <end position="650"/>
    </location>
</feature>
<dbReference type="Pfam" id="PF08264">
    <property type="entry name" value="Anticodon_1"/>
    <property type="match status" value="1"/>
</dbReference>
<evidence type="ECO:0000256" key="1">
    <source>
        <dbReference type="ARBA" id="ARBA00004496"/>
    </source>
</evidence>
<dbReference type="NCBIfam" id="NF004349">
    <property type="entry name" value="PRK05729.1"/>
    <property type="match status" value="1"/>
</dbReference>
<dbReference type="InterPro" id="IPR002303">
    <property type="entry name" value="Valyl-tRNA_ligase"/>
</dbReference>
<dbReference type="SUPFAM" id="SSF50677">
    <property type="entry name" value="ValRS/IleRS/LeuRS editing domain"/>
    <property type="match status" value="1"/>
</dbReference>
<evidence type="ECO:0000256" key="7">
    <source>
        <dbReference type="ARBA" id="ARBA00022840"/>
    </source>
</evidence>
<keyword evidence="13" id="KW-0175">Coiled coil</keyword>
<dbReference type="PROSITE" id="PS00178">
    <property type="entry name" value="AA_TRNA_LIGASE_I"/>
    <property type="match status" value="1"/>
</dbReference>
<dbReference type="SUPFAM" id="SSF52374">
    <property type="entry name" value="Nucleotidylyl transferase"/>
    <property type="match status" value="1"/>
</dbReference>
<evidence type="ECO:0000256" key="8">
    <source>
        <dbReference type="ARBA" id="ARBA00022917"/>
    </source>
</evidence>
<dbReference type="FunFam" id="3.40.50.620:FF:000078">
    <property type="entry name" value="Valine--tRNA ligase, mitochondrial"/>
    <property type="match status" value="1"/>
</dbReference>